<protein>
    <submittedName>
        <fullName evidence="2">Uncharacterized protein</fullName>
    </submittedName>
</protein>
<sequence length="312" mass="35889">MSSTGPNPQEIFAFLAQIPTHDDERFQNWEQNWAQASPFDVAPASSVDLTPIHFRLAPSVRAPTYGGSTGSASTRSASTASIAQNSMWSRRSGKSGKSSKSYKTTLSSPPRSTASTVPSVYNNHATNPPYNPQCRLPCEYARLGLCNETFGPEETDFWEWHVGTQHLQDNLPPHCICWFCDQEFSARNHNVDERENFRFRLEHIRDHIIQERLAAQDMRPDYFLLEHMYRNGLLEKVHYQLECSYTEGPTASGIVEYNYTPPERRRAKELESRVYHDNDKEERRRRRRQGQQRPMPRVPPHSAGRMEYGVAV</sequence>
<feature type="compositionally biased region" description="Low complexity" evidence="1">
    <location>
        <begin position="70"/>
        <end position="81"/>
    </location>
</feature>
<accession>A0ABR1Q6P7</accession>
<feature type="compositionally biased region" description="Low complexity" evidence="1">
    <location>
        <begin position="95"/>
        <end position="108"/>
    </location>
</feature>
<dbReference type="Proteomes" id="UP001391051">
    <property type="component" value="Unassembled WGS sequence"/>
</dbReference>
<feature type="region of interest" description="Disordered" evidence="1">
    <location>
        <begin position="60"/>
        <end position="126"/>
    </location>
</feature>
<gene>
    <name evidence="2" type="ORF">PG986_009112</name>
</gene>
<evidence type="ECO:0000313" key="3">
    <source>
        <dbReference type="Proteomes" id="UP001391051"/>
    </source>
</evidence>
<keyword evidence="3" id="KW-1185">Reference proteome</keyword>
<evidence type="ECO:0000313" key="2">
    <source>
        <dbReference type="EMBL" id="KAK7948226.1"/>
    </source>
</evidence>
<reference evidence="2 3" key="1">
    <citation type="submission" date="2023-01" db="EMBL/GenBank/DDBJ databases">
        <title>Analysis of 21 Apiospora genomes using comparative genomics revels a genus with tremendous synthesis potential of carbohydrate active enzymes and secondary metabolites.</title>
        <authorList>
            <person name="Sorensen T."/>
        </authorList>
    </citation>
    <scope>NUCLEOTIDE SEQUENCE [LARGE SCALE GENOMIC DNA]</scope>
    <source>
        <strain evidence="2 3">CBS 24483</strain>
    </source>
</reference>
<organism evidence="2 3">
    <name type="scientific">Apiospora aurea</name>
    <dbReference type="NCBI Taxonomy" id="335848"/>
    <lineage>
        <taxon>Eukaryota</taxon>
        <taxon>Fungi</taxon>
        <taxon>Dikarya</taxon>
        <taxon>Ascomycota</taxon>
        <taxon>Pezizomycotina</taxon>
        <taxon>Sordariomycetes</taxon>
        <taxon>Xylariomycetidae</taxon>
        <taxon>Amphisphaeriales</taxon>
        <taxon>Apiosporaceae</taxon>
        <taxon>Apiospora</taxon>
    </lineage>
</organism>
<feature type="compositionally biased region" description="Polar residues" evidence="1">
    <location>
        <begin position="109"/>
        <end position="126"/>
    </location>
</feature>
<dbReference type="GeneID" id="92078396"/>
<comment type="caution">
    <text evidence="2">The sequence shown here is derived from an EMBL/GenBank/DDBJ whole genome shotgun (WGS) entry which is preliminary data.</text>
</comment>
<evidence type="ECO:0000256" key="1">
    <source>
        <dbReference type="SAM" id="MobiDB-lite"/>
    </source>
</evidence>
<feature type="region of interest" description="Disordered" evidence="1">
    <location>
        <begin position="266"/>
        <end position="312"/>
    </location>
</feature>
<proteinExistence type="predicted"/>
<name>A0ABR1Q6P7_9PEZI</name>
<feature type="compositionally biased region" description="Basic and acidic residues" evidence="1">
    <location>
        <begin position="266"/>
        <end position="282"/>
    </location>
</feature>
<dbReference type="EMBL" id="JAQQWE010000006">
    <property type="protein sequence ID" value="KAK7948226.1"/>
    <property type="molecule type" value="Genomic_DNA"/>
</dbReference>
<dbReference type="RefSeq" id="XP_066697732.1">
    <property type="nucleotide sequence ID" value="XM_066845334.1"/>
</dbReference>